<sequence length="184" mass="20698">MADFQQQINSLPLSEDLLKYYKARIGQSRPLHANLPTCNPADNSHTPPSPPERSEKDYQDALSRIDAVRLAYEEQHRLTWELNQRMSDIAELQHAMSELQACVVRDRKQLLQVIGENDELKVQEVRDRRKIQYLLKLTGPTDLGPTGGKRDAGTAPGSRAGKGRGDGGQDRRSSIETEVCIHDI</sequence>
<reference evidence="1 2" key="1">
    <citation type="journal article" date="2018" name="New Phytol.">
        <title>Phylogenomics of Endogonaceae and evolution of mycorrhizas within Mucoromycota.</title>
        <authorList>
            <person name="Chang Y."/>
            <person name="Desiro A."/>
            <person name="Na H."/>
            <person name="Sandor L."/>
            <person name="Lipzen A."/>
            <person name="Clum A."/>
            <person name="Barry K."/>
            <person name="Grigoriev I.V."/>
            <person name="Martin F.M."/>
            <person name="Stajich J.E."/>
            <person name="Smith M.E."/>
            <person name="Bonito G."/>
            <person name="Spatafora J.W."/>
        </authorList>
    </citation>
    <scope>NUCLEOTIDE SEQUENCE [LARGE SCALE GENOMIC DNA]</scope>
    <source>
        <strain evidence="1 2">GMNB39</strain>
    </source>
</reference>
<proteinExistence type="predicted"/>
<evidence type="ECO:0000313" key="2">
    <source>
        <dbReference type="Proteomes" id="UP000268093"/>
    </source>
</evidence>
<evidence type="ECO:0000313" key="1">
    <source>
        <dbReference type="EMBL" id="RUP47094.1"/>
    </source>
</evidence>
<dbReference type="PANTHER" id="PTHR22091">
    <property type="entry name" value="COILED-COIL DOMAIN-CONTAINING PROTEIN 77"/>
    <property type="match status" value="1"/>
</dbReference>
<name>A0A433D8A5_9FUNG</name>
<keyword evidence="2" id="KW-1185">Reference proteome</keyword>
<dbReference type="InterPro" id="IPR037696">
    <property type="entry name" value="CCDC77"/>
</dbReference>
<protein>
    <submittedName>
        <fullName evidence="1">Uncharacterized protein</fullName>
    </submittedName>
</protein>
<dbReference type="AlphaFoldDB" id="A0A433D8A5"/>
<organism evidence="1 2">
    <name type="scientific">Jimgerdemannia flammicorona</name>
    <dbReference type="NCBI Taxonomy" id="994334"/>
    <lineage>
        <taxon>Eukaryota</taxon>
        <taxon>Fungi</taxon>
        <taxon>Fungi incertae sedis</taxon>
        <taxon>Mucoromycota</taxon>
        <taxon>Mucoromycotina</taxon>
        <taxon>Endogonomycetes</taxon>
        <taxon>Endogonales</taxon>
        <taxon>Endogonaceae</taxon>
        <taxon>Jimgerdemannia</taxon>
    </lineage>
</organism>
<dbReference type="PANTHER" id="PTHR22091:SF1">
    <property type="entry name" value="COILED-COIL DOMAIN-CONTAINING PROTEIN 77"/>
    <property type="match status" value="1"/>
</dbReference>
<dbReference type="OrthoDB" id="191169at2759"/>
<comment type="caution">
    <text evidence="1">The sequence shown here is derived from an EMBL/GenBank/DDBJ whole genome shotgun (WGS) entry which is preliminary data.</text>
</comment>
<dbReference type="EMBL" id="RBNI01004965">
    <property type="protein sequence ID" value="RUP47094.1"/>
    <property type="molecule type" value="Genomic_DNA"/>
</dbReference>
<gene>
    <name evidence="1" type="ORF">BC936DRAFT_146146</name>
</gene>
<dbReference type="Proteomes" id="UP000268093">
    <property type="component" value="Unassembled WGS sequence"/>
</dbReference>
<accession>A0A433D8A5</accession>